<dbReference type="PANTHER" id="PTHR47338:SF9">
    <property type="entry name" value="ZN(II)2CYS6 TRANSCRIPTION FACTOR (EUROFUNG)"/>
    <property type="match status" value="1"/>
</dbReference>
<evidence type="ECO:0000256" key="2">
    <source>
        <dbReference type="ARBA" id="ARBA00022723"/>
    </source>
</evidence>
<dbReference type="PANTHER" id="PTHR47338">
    <property type="entry name" value="ZN(II)2CYS6 TRANSCRIPTION FACTOR (EUROFUNG)-RELATED"/>
    <property type="match status" value="1"/>
</dbReference>
<dbReference type="InterPro" id="IPR036864">
    <property type="entry name" value="Zn2-C6_fun-type_DNA-bd_sf"/>
</dbReference>
<dbReference type="Pfam" id="PF00172">
    <property type="entry name" value="Zn_clus"/>
    <property type="match status" value="1"/>
</dbReference>
<dbReference type="GO" id="GO:0008270">
    <property type="term" value="F:zinc ion binding"/>
    <property type="evidence" value="ECO:0007669"/>
    <property type="project" value="InterPro"/>
</dbReference>
<evidence type="ECO:0000313" key="7">
    <source>
        <dbReference type="EMBL" id="CAG9990859.1"/>
    </source>
</evidence>
<evidence type="ECO:0000256" key="1">
    <source>
        <dbReference type="ARBA" id="ARBA00004123"/>
    </source>
</evidence>
<name>A0A9N9ULK5_9HYPO</name>
<keyword evidence="4" id="KW-0804">Transcription</keyword>
<dbReference type="GO" id="GO:0000981">
    <property type="term" value="F:DNA-binding transcription factor activity, RNA polymerase II-specific"/>
    <property type="evidence" value="ECO:0007669"/>
    <property type="project" value="InterPro"/>
</dbReference>
<dbReference type="InterPro" id="IPR050815">
    <property type="entry name" value="TF_fung"/>
</dbReference>
<feature type="domain" description="Zn(2)-C6 fungal-type" evidence="6">
    <location>
        <begin position="54"/>
        <end position="84"/>
    </location>
</feature>
<protein>
    <recommendedName>
        <fullName evidence="6">Zn(2)-C6 fungal-type domain-containing protein</fullName>
    </recommendedName>
</protein>
<keyword evidence="8" id="KW-1185">Reference proteome</keyword>
<dbReference type="SMART" id="SM00066">
    <property type="entry name" value="GAL4"/>
    <property type="match status" value="1"/>
</dbReference>
<sequence>MTIYLESSSTFIHLNHIPRPHPTRRFVRDPALKGLPSSAMSSGSGFRDKRSQQACVPCRRKKSKCPAEKPVCSACQRLNLRCEYRAKDPVTKPQASTAQVPAGVK</sequence>
<keyword evidence="3" id="KW-0805">Transcription regulation</keyword>
<dbReference type="AlphaFoldDB" id="A0A9N9ULK5"/>
<dbReference type="Proteomes" id="UP000754883">
    <property type="component" value="Unassembled WGS sequence"/>
</dbReference>
<gene>
    <name evidence="7" type="ORF">CBYS24578_00007097</name>
</gene>
<evidence type="ECO:0000256" key="4">
    <source>
        <dbReference type="ARBA" id="ARBA00023163"/>
    </source>
</evidence>
<evidence type="ECO:0000259" key="6">
    <source>
        <dbReference type="PROSITE" id="PS50048"/>
    </source>
</evidence>
<keyword evidence="5" id="KW-0539">Nucleus</keyword>
<dbReference type="SUPFAM" id="SSF57701">
    <property type="entry name" value="Zn2/Cys6 DNA-binding domain"/>
    <property type="match status" value="1"/>
</dbReference>
<evidence type="ECO:0000256" key="5">
    <source>
        <dbReference type="ARBA" id="ARBA00023242"/>
    </source>
</evidence>
<keyword evidence="2" id="KW-0479">Metal-binding</keyword>
<dbReference type="PROSITE" id="PS50048">
    <property type="entry name" value="ZN2_CY6_FUNGAL_2"/>
    <property type="match status" value="1"/>
</dbReference>
<dbReference type="OrthoDB" id="2943660at2759"/>
<evidence type="ECO:0000313" key="8">
    <source>
        <dbReference type="Proteomes" id="UP000754883"/>
    </source>
</evidence>
<dbReference type="InterPro" id="IPR001138">
    <property type="entry name" value="Zn2Cys6_DnaBD"/>
</dbReference>
<dbReference type="GO" id="GO:0005634">
    <property type="term" value="C:nucleus"/>
    <property type="evidence" value="ECO:0007669"/>
    <property type="project" value="UniProtKB-SubCell"/>
</dbReference>
<dbReference type="PROSITE" id="PS00463">
    <property type="entry name" value="ZN2_CY6_FUNGAL_1"/>
    <property type="match status" value="1"/>
</dbReference>
<proteinExistence type="predicted"/>
<comment type="subcellular location">
    <subcellularLocation>
        <location evidence="1">Nucleus</location>
    </subcellularLocation>
</comment>
<accession>A0A9N9ULK5</accession>
<comment type="caution">
    <text evidence="7">The sequence shown here is derived from an EMBL/GenBank/DDBJ whole genome shotgun (WGS) entry which is preliminary data.</text>
</comment>
<reference evidence="7" key="1">
    <citation type="submission" date="2021-10" db="EMBL/GenBank/DDBJ databases">
        <authorList>
            <person name="Piombo E."/>
        </authorList>
    </citation>
    <scope>NUCLEOTIDE SEQUENCE</scope>
</reference>
<organism evidence="7 8">
    <name type="scientific">Clonostachys byssicola</name>
    <dbReference type="NCBI Taxonomy" id="160290"/>
    <lineage>
        <taxon>Eukaryota</taxon>
        <taxon>Fungi</taxon>
        <taxon>Dikarya</taxon>
        <taxon>Ascomycota</taxon>
        <taxon>Pezizomycotina</taxon>
        <taxon>Sordariomycetes</taxon>
        <taxon>Hypocreomycetidae</taxon>
        <taxon>Hypocreales</taxon>
        <taxon>Bionectriaceae</taxon>
        <taxon>Clonostachys</taxon>
    </lineage>
</organism>
<dbReference type="EMBL" id="CABFNO020001476">
    <property type="protein sequence ID" value="CAG9990859.1"/>
    <property type="molecule type" value="Genomic_DNA"/>
</dbReference>
<dbReference type="Gene3D" id="4.10.240.10">
    <property type="entry name" value="Zn(2)-C6 fungal-type DNA-binding domain"/>
    <property type="match status" value="1"/>
</dbReference>
<evidence type="ECO:0000256" key="3">
    <source>
        <dbReference type="ARBA" id="ARBA00023015"/>
    </source>
</evidence>
<dbReference type="CDD" id="cd00067">
    <property type="entry name" value="GAL4"/>
    <property type="match status" value="1"/>
</dbReference>